<evidence type="ECO:0000256" key="1">
    <source>
        <dbReference type="SAM" id="MobiDB-lite"/>
    </source>
</evidence>
<dbReference type="PROSITE" id="PS50943">
    <property type="entry name" value="HTH_CROC1"/>
    <property type="match status" value="1"/>
</dbReference>
<feature type="region of interest" description="Disordered" evidence="1">
    <location>
        <begin position="82"/>
        <end position="105"/>
    </location>
</feature>
<dbReference type="CDD" id="cd00093">
    <property type="entry name" value="HTH_XRE"/>
    <property type="match status" value="1"/>
</dbReference>
<protein>
    <submittedName>
        <fullName evidence="3">Helix-turn-helix domain-containing protein</fullName>
    </submittedName>
</protein>
<keyword evidence="4" id="KW-1185">Reference proteome</keyword>
<proteinExistence type="predicted"/>
<gene>
    <name evidence="3" type="ORF">ACFQY0_03735</name>
</gene>
<accession>A0ABW2L569</accession>
<name>A0ABW2L569_9BACT</name>
<evidence type="ECO:0000259" key="2">
    <source>
        <dbReference type="PROSITE" id="PS50943"/>
    </source>
</evidence>
<dbReference type="Proteomes" id="UP001596472">
    <property type="component" value="Unassembled WGS sequence"/>
</dbReference>
<sequence>MDKIPPFSLRNPVHIMREIGGRIRTHRMARGWTQAELAERSGVSLSTLKLLEREGKGSLQRLAKIAVILNLDDELKNLFSGPPAYQSHDAVERATRSKASFRPNL</sequence>
<dbReference type="EMBL" id="JBHTBS010000001">
    <property type="protein sequence ID" value="MFC7336276.1"/>
    <property type="molecule type" value="Genomic_DNA"/>
</dbReference>
<evidence type="ECO:0000313" key="3">
    <source>
        <dbReference type="EMBL" id="MFC7336276.1"/>
    </source>
</evidence>
<dbReference type="InterPro" id="IPR001387">
    <property type="entry name" value="Cro/C1-type_HTH"/>
</dbReference>
<reference evidence="4" key="1">
    <citation type="journal article" date="2019" name="Int. J. Syst. Evol. Microbiol.">
        <title>The Global Catalogue of Microorganisms (GCM) 10K type strain sequencing project: providing services to taxonomists for standard genome sequencing and annotation.</title>
        <authorList>
            <consortium name="The Broad Institute Genomics Platform"/>
            <consortium name="The Broad Institute Genome Sequencing Center for Infectious Disease"/>
            <person name="Wu L."/>
            <person name="Ma J."/>
        </authorList>
    </citation>
    <scope>NUCLEOTIDE SEQUENCE [LARGE SCALE GENOMIC DNA]</scope>
    <source>
        <strain evidence="4">CGMCC 4.1467</strain>
    </source>
</reference>
<dbReference type="Pfam" id="PF13560">
    <property type="entry name" value="HTH_31"/>
    <property type="match status" value="1"/>
</dbReference>
<dbReference type="InterPro" id="IPR010982">
    <property type="entry name" value="Lambda_DNA-bd_dom_sf"/>
</dbReference>
<dbReference type="Gene3D" id="1.10.260.40">
    <property type="entry name" value="lambda repressor-like DNA-binding domains"/>
    <property type="match status" value="1"/>
</dbReference>
<comment type="caution">
    <text evidence="3">The sequence shown here is derived from an EMBL/GenBank/DDBJ whole genome shotgun (WGS) entry which is preliminary data.</text>
</comment>
<feature type="domain" description="HTH cro/C1-type" evidence="2">
    <location>
        <begin position="23"/>
        <end position="75"/>
    </location>
</feature>
<organism evidence="3 4">
    <name type="scientific">Haloferula chungangensis</name>
    <dbReference type="NCBI Taxonomy" id="1048331"/>
    <lineage>
        <taxon>Bacteria</taxon>
        <taxon>Pseudomonadati</taxon>
        <taxon>Verrucomicrobiota</taxon>
        <taxon>Verrucomicrobiia</taxon>
        <taxon>Verrucomicrobiales</taxon>
        <taxon>Verrucomicrobiaceae</taxon>
        <taxon>Haloferula</taxon>
    </lineage>
</organism>
<dbReference type="RefSeq" id="WP_379709228.1">
    <property type="nucleotide sequence ID" value="NZ_JBHTBS010000001.1"/>
</dbReference>
<evidence type="ECO:0000313" key="4">
    <source>
        <dbReference type="Proteomes" id="UP001596472"/>
    </source>
</evidence>
<dbReference type="SUPFAM" id="SSF47413">
    <property type="entry name" value="lambda repressor-like DNA-binding domains"/>
    <property type="match status" value="1"/>
</dbReference>
<dbReference type="SMART" id="SM00530">
    <property type="entry name" value="HTH_XRE"/>
    <property type="match status" value="1"/>
</dbReference>